<evidence type="ECO:0000313" key="4">
    <source>
        <dbReference type="EMBL" id="CAB5007603.1"/>
    </source>
</evidence>
<organism evidence="2">
    <name type="scientific">freshwater metagenome</name>
    <dbReference type="NCBI Taxonomy" id="449393"/>
    <lineage>
        <taxon>unclassified sequences</taxon>
        <taxon>metagenomes</taxon>
        <taxon>ecological metagenomes</taxon>
    </lineage>
</organism>
<dbReference type="EMBL" id="CAFBLV010000176">
    <property type="protein sequence ID" value="CAB4875974.1"/>
    <property type="molecule type" value="Genomic_DNA"/>
</dbReference>
<gene>
    <name evidence="1" type="ORF">UFOPK2310_00880</name>
    <name evidence="2" type="ORF">UFOPK2809_00596</name>
    <name evidence="3" type="ORF">UFOPK3425_00895</name>
    <name evidence="4" type="ORF">UFOPK4092_00206</name>
</gene>
<sequence length="58" mass="6238">MLNAGFADWGTAGSRLGHGWVTAVDMYVIPVTHSSDAIAEARGKFILMTVLDLFKGEI</sequence>
<accession>A0A6J6TEP0</accession>
<dbReference type="EMBL" id="CAEZWW010000097">
    <property type="protein sequence ID" value="CAB4675572.1"/>
    <property type="molecule type" value="Genomic_DNA"/>
</dbReference>
<dbReference type="EMBL" id="CAEZZA010000063">
    <property type="protein sequence ID" value="CAB4745254.1"/>
    <property type="molecule type" value="Genomic_DNA"/>
</dbReference>
<proteinExistence type="predicted"/>
<name>A0A6J6TEP0_9ZZZZ</name>
<reference evidence="2" key="1">
    <citation type="submission" date="2020-05" db="EMBL/GenBank/DDBJ databases">
        <authorList>
            <person name="Chiriac C."/>
            <person name="Salcher M."/>
            <person name="Ghai R."/>
            <person name="Kavagutti S V."/>
        </authorList>
    </citation>
    <scope>NUCLEOTIDE SEQUENCE</scope>
</reference>
<evidence type="ECO:0000313" key="1">
    <source>
        <dbReference type="EMBL" id="CAB4675572.1"/>
    </source>
</evidence>
<protein>
    <submittedName>
        <fullName evidence="2">Unannotated protein</fullName>
    </submittedName>
</protein>
<dbReference type="EMBL" id="CAFBPJ010000013">
    <property type="protein sequence ID" value="CAB5007603.1"/>
    <property type="molecule type" value="Genomic_DNA"/>
</dbReference>
<evidence type="ECO:0000313" key="3">
    <source>
        <dbReference type="EMBL" id="CAB4875974.1"/>
    </source>
</evidence>
<dbReference type="AlphaFoldDB" id="A0A6J6TEP0"/>
<evidence type="ECO:0000313" key="2">
    <source>
        <dbReference type="EMBL" id="CAB4745254.1"/>
    </source>
</evidence>